<reference evidence="10 11" key="1">
    <citation type="submission" date="2017-04" db="EMBL/GenBank/DDBJ databases">
        <title>Draft genome of the yeast Clavispora lusitaniae type strain CBS 6936.</title>
        <authorList>
            <person name="Durrens P."/>
            <person name="Klopp C."/>
            <person name="Biteau N."/>
            <person name="Fitton-Ouhabi V."/>
            <person name="Dementhon K."/>
            <person name="Accoceberry I."/>
            <person name="Sherman D.J."/>
            <person name="Noel T."/>
        </authorList>
    </citation>
    <scope>NUCLEOTIDE SEQUENCE [LARGE SCALE GENOMIC DNA]</scope>
    <source>
        <strain evidence="10 11">CBS 6936</strain>
    </source>
</reference>
<dbReference type="PROSITE" id="PS00895">
    <property type="entry name" value="3_HYDROXYISOBUT_DH"/>
    <property type="match status" value="1"/>
</dbReference>
<dbReference type="Pfam" id="PF14833">
    <property type="entry name" value="NAD_binding_11"/>
    <property type="match status" value="1"/>
</dbReference>
<dbReference type="Proteomes" id="UP000195602">
    <property type="component" value="Unassembled WGS sequence"/>
</dbReference>
<evidence type="ECO:0000256" key="6">
    <source>
        <dbReference type="ARBA" id="ARBA00023027"/>
    </source>
</evidence>
<dbReference type="GO" id="GO:0006574">
    <property type="term" value="P:L-valine catabolic process"/>
    <property type="evidence" value="ECO:0007669"/>
    <property type="project" value="TreeGrafter"/>
</dbReference>
<dbReference type="SUPFAM" id="SSF51735">
    <property type="entry name" value="NAD(P)-binding Rossmann-fold domains"/>
    <property type="match status" value="1"/>
</dbReference>
<evidence type="ECO:0000313" key="10">
    <source>
        <dbReference type="EMBL" id="OVF07251.1"/>
    </source>
</evidence>
<accession>A0AA91PWY6</accession>
<dbReference type="EC" id="1.1.1.31" evidence="3"/>
<dbReference type="GO" id="GO:0008442">
    <property type="term" value="F:3-hydroxyisobutyrate dehydrogenase activity"/>
    <property type="evidence" value="ECO:0007669"/>
    <property type="project" value="UniProtKB-EC"/>
</dbReference>
<evidence type="ECO:0000259" key="8">
    <source>
        <dbReference type="Pfam" id="PF03446"/>
    </source>
</evidence>
<evidence type="ECO:0000256" key="1">
    <source>
        <dbReference type="ARBA" id="ARBA00005109"/>
    </source>
</evidence>
<dbReference type="KEGG" id="clus:A9F13_14g00847"/>
<keyword evidence="5" id="KW-0560">Oxidoreductase</keyword>
<name>A0AA91PWY6_CLALS</name>
<protein>
    <recommendedName>
        <fullName evidence="3">3-hydroxyisobutyrate dehydrogenase</fullName>
        <ecNumber evidence="3">1.1.1.31</ecNumber>
    </recommendedName>
</protein>
<dbReference type="GO" id="GO:0051287">
    <property type="term" value="F:NAD binding"/>
    <property type="evidence" value="ECO:0007669"/>
    <property type="project" value="InterPro"/>
</dbReference>
<feature type="domain" description="6-phosphogluconate dehydrogenase NADP-binding" evidence="8">
    <location>
        <begin position="18"/>
        <end position="197"/>
    </location>
</feature>
<keyword evidence="6" id="KW-0520">NAD</keyword>
<dbReference type="Pfam" id="PF03446">
    <property type="entry name" value="NAD_binding_2"/>
    <property type="match status" value="1"/>
</dbReference>
<evidence type="ECO:0000256" key="4">
    <source>
        <dbReference type="ARBA" id="ARBA00022456"/>
    </source>
</evidence>
<sequence length="354" mass="38730">MLRSVRFFSGSIAASKNFGFIGLGQMGQHMARHIYNQLEPQDTLYVYDAVPSATDAFVEKNSTPEKASQLVPLKSLSSFVTDVDSQLDFIITMVPEGKHVKAVIQDLVSSYQKQPSLQPMTFLDSSTIDISTSREVHEFVKSTIPSFDFIDTPVSGGVAGARKASLSFMLSRETIEDVSPALTSLLNKMGKNIFACGPSHGSGLAAKLANNYLLAVTNLAVADSFQLANTFNLNLQQYAKLVAVSTGKSWASVDNCPIAGAYPKEYNLPADSGYEGGFITKLTKKDLVLATDCAAEYNRFLFLGDISRKWYLKACEREDLGSRDLGVLFEWLGQIEERNGEVVDTKTSEPLKIN</sequence>
<comment type="catalytic activity">
    <reaction evidence="7">
        <text>3-hydroxy-2-methylpropanoate + NAD(+) = 2-methyl-3-oxopropanoate + NADH + H(+)</text>
        <dbReference type="Rhea" id="RHEA:17681"/>
        <dbReference type="ChEBI" id="CHEBI:11805"/>
        <dbReference type="ChEBI" id="CHEBI:15378"/>
        <dbReference type="ChEBI" id="CHEBI:57540"/>
        <dbReference type="ChEBI" id="CHEBI:57700"/>
        <dbReference type="ChEBI" id="CHEBI:57945"/>
        <dbReference type="EC" id="1.1.1.31"/>
    </reaction>
</comment>
<dbReference type="AlphaFoldDB" id="A0AA91PWY6"/>
<dbReference type="PANTHER" id="PTHR22981">
    <property type="entry name" value="3-HYDROXYISOBUTYRATE DEHYDROGENASE-RELATED"/>
    <property type="match status" value="1"/>
</dbReference>
<evidence type="ECO:0000256" key="7">
    <source>
        <dbReference type="ARBA" id="ARBA00049197"/>
    </source>
</evidence>
<evidence type="ECO:0000256" key="3">
    <source>
        <dbReference type="ARBA" id="ARBA00012991"/>
    </source>
</evidence>
<dbReference type="InterPro" id="IPR008927">
    <property type="entry name" value="6-PGluconate_DH-like_C_sf"/>
</dbReference>
<dbReference type="SUPFAM" id="SSF48179">
    <property type="entry name" value="6-phosphogluconate dehydrogenase C-terminal domain-like"/>
    <property type="match status" value="1"/>
</dbReference>
<evidence type="ECO:0000313" key="11">
    <source>
        <dbReference type="Proteomes" id="UP000195602"/>
    </source>
</evidence>
<feature type="domain" description="3-hydroxyisobutyrate dehydrogenase-like NAD-binding" evidence="9">
    <location>
        <begin position="201"/>
        <end position="324"/>
    </location>
</feature>
<dbReference type="Gene3D" id="3.40.50.720">
    <property type="entry name" value="NAD(P)-binding Rossmann-like Domain"/>
    <property type="match status" value="1"/>
</dbReference>
<organism evidence="10 11">
    <name type="scientific">Clavispora lusitaniae</name>
    <name type="common">Candida lusitaniae</name>
    <dbReference type="NCBI Taxonomy" id="36911"/>
    <lineage>
        <taxon>Eukaryota</taxon>
        <taxon>Fungi</taxon>
        <taxon>Dikarya</taxon>
        <taxon>Ascomycota</taxon>
        <taxon>Saccharomycotina</taxon>
        <taxon>Pichiomycetes</taxon>
        <taxon>Metschnikowiaceae</taxon>
        <taxon>Clavispora</taxon>
    </lineage>
</organism>
<evidence type="ECO:0000256" key="5">
    <source>
        <dbReference type="ARBA" id="ARBA00023002"/>
    </source>
</evidence>
<evidence type="ECO:0000256" key="2">
    <source>
        <dbReference type="ARBA" id="ARBA00006013"/>
    </source>
</evidence>
<dbReference type="Gene3D" id="1.10.1040.10">
    <property type="entry name" value="N-(1-d-carboxylethyl)-l-norvaline Dehydrogenase, domain 2"/>
    <property type="match status" value="1"/>
</dbReference>
<comment type="similarity">
    <text evidence="2">Belongs to the HIBADH-related family. 3-hydroxyisobutyrate dehydrogenase subfamily.</text>
</comment>
<dbReference type="OMA" id="NSTGRCW"/>
<comment type="pathway">
    <text evidence="1">Amino-acid degradation; L-valine degradation.</text>
</comment>
<dbReference type="GO" id="GO:0050661">
    <property type="term" value="F:NADP binding"/>
    <property type="evidence" value="ECO:0007669"/>
    <property type="project" value="InterPro"/>
</dbReference>
<gene>
    <name evidence="10" type="ORF">A9F13_14g00847</name>
</gene>
<dbReference type="InterPro" id="IPR029154">
    <property type="entry name" value="HIBADH-like_NADP-bd"/>
</dbReference>
<evidence type="ECO:0000259" key="9">
    <source>
        <dbReference type="Pfam" id="PF14833"/>
    </source>
</evidence>
<comment type="caution">
    <text evidence="10">The sequence shown here is derived from an EMBL/GenBank/DDBJ whole genome shotgun (WGS) entry which is preliminary data.</text>
</comment>
<dbReference type="PANTHER" id="PTHR22981:SF7">
    <property type="entry name" value="3-HYDROXYISOBUTYRATE DEHYDROGENASE, MITOCHONDRIAL"/>
    <property type="match status" value="1"/>
</dbReference>
<dbReference type="GO" id="GO:0005739">
    <property type="term" value="C:mitochondrion"/>
    <property type="evidence" value="ECO:0007669"/>
    <property type="project" value="TreeGrafter"/>
</dbReference>
<dbReference type="EMBL" id="LYUB02000014">
    <property type="protein sequence ID" value="OVF07251.1"/>
    <property type="molecule type" value="Genomic_DNA"/>
</dbReference>
<proteinExistence type="inferred from homology"/>
<dbReference type="InterPro" id="IPR013328">
    <property type="entry name" value="6PGD_dom2"/>
</dbReference>
<dbReference type="InterPro" id="IPR006115">
    <property type="entry name" value="6PGDH_NADP-bd"/>
</dbReference>
<dbReference type="InterPro" id="IPR036291">
    <property type="entry name" value="NAD(P)-bd_dom_sf"/>
</dbReference>
<keyword evidence="4" id="KW-0101">Branched-chain amino acid catabolism</keyword>
<dbReference type="InterPro" id="IPR002204">
    <property type="entry name" value="3-OH-isobutyrate_DH-rel_CS"/>
</dbReference>